<evidence type="ECO:0000256" key="1">
    <source>
        <dbReference type="ARBA" id="ARBA00004123"/>
    </source>
</evidence>
<comment type="subcellular location">
    <subcellularLocation>
        <location evidence="1">Nucleus</location>
    </subcellularLocation>
</comment>
<keyword evidence="3" id="KW-0539">Nucleus</keyword>
<organism evidence="5 6">
    <name type="scientific">Polytolypa hystricis (strain UAMH7299)</name>
    <dbReference type="NCBI Taxonomy" id="1447883"/>
    <lineage>
        <taxon>Eukaryota</taxon>
        <taxon>Fungi</taxon>
        <taxon>Dikarya</taxon>
        <taxon>Ascomycota</taxon>
        <taxon>Pezizomycotina</taxon>
        <taxon>Eurotiomycetes</taxon>
        <taxon>Eurotiomycetidae</taxon>
        <taxon>Onygenales</taxon>
        <taxon>Onygenales incertae sedis</taxon>
        <taxon>Polytolypa</taxon>
    </lineage>
</organism>
<keyword evidence="6" id="KW-1185">Reference proteome</keyword>
<dbReference type="GO" id="GO:0000993">
    <property type="term" value="F:RNA polymerase II complex binding"/>
    <property type="evidence" value="ECO:0007669"/>
    <property type="project" value="TreeGrafter"/>
</dbReference>
<dbReference type="STRING" id="1447883.A0A2B7Y6A6"/>
<name>A0A2B7Y6A6_POLH7</name>
<evidence type="ECO:0000256" key="2">
    <source>
        <dbReference type="ARBA" id="ARBA00007560"/>
    </source>
</evidence>
<feature type="compositionally biased region" description="Basic and acidic residues" evidence="4">
    <location>
        <begin position="375"/>
        <end position="394"/>
    </location>
</feature>
<evidence type="ECO:0008006" key="7">
    <source>
        <dbReference type="Google" id="ProtNLM"/>
    </source>
</evidence>
<reference evidence="5 6" key="1">
    <citation type="submission" date="2017-10" db="EMBL/GenBank/DDBJ databases">
        <title>Comparative genomics in systemic dimorphic fungi from Ajellomycetaceae.</title>
        <authorList>
            <person name="Munoz J.F."/>
            <person name="Mcewen J.G."/>
            <person name="Clay O.K."/>
            <person name="Cuomo C.A."/>
        </authorList>
    </citation>
    <scope>NUCLEOTIDE SEQUENCE [LARGE SCALE GENOMIC DNA]</scope>
    <source>
        <strain evidence="5 6">UAMH7299</strain>
    </source>
</reference>
<evidence type="ECO:0000256" key="3">
    <source>
        <dbReference type="ARBA" id="ARBA00023242"/>
    </source>
</evidence>
<dbReference type="Proteomes" id="UP000224634">
    <property type="component" value="Unassembled WGS sequence"/>
</dbReference>
<comment type="caution">
    <text evidence="5">The sequence shown here is derived from an EMBL/GenBank/DDBJ whole genome shotgun (WGS) entry which is preliminary data.</text>
</comment>
<feature type="compositionally biased region" description="Basic and acidic residues" evidence="4">
    <location>
        <begin position="1"/>
        <end position="18"/>
    </location>
</feature>
<dbReference type="InterPro" id="IPR007133">
    <property type="entry name" value="RNA_pol_II-assoc_Paf1"/>
</dbReference>
<feature type="compositionally biased region" description="Polar residues" evidence="4">
    <location>
        <begin position="436"/>
        <end position="445"/>
    </location>
</feature>
<sequence>MASEDVHTPGDSAGKHEGGSPGVFSWDTTPDLNYTPPPTTSPGSDSMSKSKEGPAEGFHQEYIASLRYRNDLPPPEMPPKFLEIPHEGLDRFLTPGFASNLARREEPNIDVDAEGGMPIDLVGIPGLHLGDESAIMAPENPPPLDPADLQLLMTPDQLRNPAPKNANVSFLRRTQYIATGGGGRGIDGIKPSPTANVPLRTAQPKPKSARSRDDPIHVKKYIQKGFDIAYPESRHTGDDTASRIRGLPASKTEQDAWENPVHPDNPNLKPVGFYPIIPDLTGFPDPGGFLQIKFDKAPVQAVKGKRDDRMDVSIIMPTAPEERVCQDHASKAALHKANPKLYPDPGPVPYNYELFLPEKTGTTAQIKSSLNMSNPHKDDQAHYTHENSEHGKFHRYERIRTYATNTQSLNMDSKYKDVAITLFDPAEAKASKNHSVDATTTTPSNEGKESQHRLKQKGAYYYPILGKLRIKPERSRTIAQAGLGSGRGAVKDNKEEEQIHQMQVVVRDPDETEAYKRATHRAQVDSKFASSLPAPAPEEGEEEEVVVVEKEEPAKDEDGEGELERDASPVMPTVEDADDLED</sequence>
<gene>
    <name evidence="5" type="ORF">AJ80_05141</name>
</gene>
<dbReference type="OrthoDB" id="10260285at2759"/>
<dbReference type="Pfam" id="PF03985">
    <property type="entry name" value="Paf1"/>
    <property type="match status" value="1"/>
</dbReference>
<evidence type="ECO:0000313" key="5">
    <source>
        <dbReference type="EMBL" id="PGH16639.1"/>
    </source>
</evidence>
<feature type="region of interest" description="Disordered" evidence="4">
    <location>
        <begin position="182"/>
        <end position="213"/>
    </location>
</feature>
<feature type="region of interest" description="Disordered" evidence="4">
    <location>
        <begin position="371"/>
        <end position="394"/>
    </location>
</feature>
<dbReference type="GO" id="GO:0006368">
    <property type="term" value="P:transcription elongation by RNA polymerase II"/>
    <property type="evidence" value="ECO:0007669"/>
    <property type="project" value="InterPro"/>
</dbReference>
<dbReference type="PANTHER" id="PTHR23188:SF12">
    <property type="entry name" value="RNA POLYMERASE II-ASSOCIATED FACTOR 1 HOMOLOG"/>
    <property type="match status" value="1"/>
</dbReference>
<protein>
    <recommendedName>
        <fullName evidence="7">Paf1 complex protein</fullName>
    </recommendedName>
</protein>
<comment type="similarity">
    <text evidence="2">Belongs to the PAF1 family.</text>
</comment>
<dbReference type="AlphaFoldDB" id="A0A2B7Y6A6"/>
<evidence type="ECO:0000313" key="6">
    <source>
        <dbReference type="Proteomes" id="UP000224634"/>
    </source>
</evidence>
<proteinExistence type="inferred from homology"/>
<feature type="region of interest" description="Disordered" evidence="4">
    <location>
        <begin position="1"/>
        <end position="71"/>
    </location>
</feature>
<feature type="region of interest" description="Disordered" evidence="4">
    <location>
        <begin position="514"/>
        <end position="582"/>
    </location>
</feature>
<feature type="region of interest" description="Disordered" evidence="4">
    <location>
        <begin position="429"/>
        <end position="455"/>
    </location>
</feature>
<dbReference type="PANTHER" id="PTHR23188">
    <property type="entry name" value="RNA POLYMERASE II-ASSOCIATED FACTOR 1 HOMOLOG"/>
    <property type="match status" value="1"/>
</dbReference>
<dbReference type="GO" id="GO:0016593">
    <property type="term" value="C:Cdc73/Paf1 complex"/>
    <property type="evidence" value="ECO:0007669"/>
    <property type="project" value="InterPro"/>
</dbReference>
<evidence type="ECO:0000256" key="4">
    <source>
        <dbReference type="SAM" id="MobiDB-lite"/>
    </source>
</evidence>
<dbReference type="GO" id="GO:0003682">
    <property type="term" value="F:chromatin binding"/>
    <property type="evidence" value="ECO:0007669"/>
    <property type="project" value="TreeGrafter"/>
</dbReference>
<dbReference type="EMBL" id="PDNA01000072">
    <property type="protein sequence ID" value="PGH16639.1"/>
    <property type="molecule type" value="Genomic_DNA"/>
</dbReference>
<accession>A0A2B7Y6A6</accession>